<dbReference type="Pfam" id="PF08011">
    <property type="entry name" value="PDDEXK_9"/>
    <property type="match status" value="1"/>
</dbReference>
<dbReference type="Proteomes" id="UP000321378">
    <property type="component" value="Chromosome"/>
</dbReference>
<organism evidence="2 3">
    <name type="scientific">Leptotrichia trevisanii</name>
    <dbReference type="NCBI Taxonomy" id="109328"/>
    <lineage>
        <taxon>Bacteria</taxon>
        <taxon>Fusobacteriati</taxon>
        <taxon>Fusobacteriota</taxon>
        <taxon>Fusobacteriia</taxon>
        <taxon>Fusobacteriales</taxon>
        <taxon>Leptotrichiaceae</taxon>
        <taxon>Leptotrichia</taxon>
    </lineage>
</organism>
<evidence type="ECO:0000259" key="1">
    <source>
        <dbReference type="Pfam" id="PF09820"/>
    </source>
</evidence>
<name>A0A510KKN8_9FUSO</name>
<dbReference type="InterPro" id="IPR012547">
    <property type="entry name" value="PDDEXK_9"/>
</dbReference>
<dbReference type="InterPro" id="IPR018631">
    <property type="entry name" value="AAA-ATPase-like_dom"/>
</dbReference>
<proteinExistence type="predicted"/>
<feature type="domain" description="AAA-ATPase-like" evidence="1">
    <location>
        <begin position="42"/>
        <end position="259"/>
    </location>
</feature>
<gene>
    <name evidence="2" type="ORF">JMUB3935_1182</name>
</gene>
<dbReference type="EMBL" id="AP019840">
    <property type="protein sequence ID" value="BBM52204.1"/>
    <property type="molecule type" value="Genomic_DNA"/>
</dbReference>
<evidence type="ECO:0000313" key="3">
    <source>
        <dbReference type="Proteomes" id="UP000321378"/>
    </source>
</evidence>
<protein>
    <recommendedName>
        <fullName evidence="1">AAA-ATPase-like domain-containing protein</fullName>
    </recommendedName>
</protein>
<dbReference type="RefSeq" id="WP_146996516.1">
    <property type="nucleotide sequence ID" value="NZ_AP019840.1"/>
</dbReference>
<evidence type="ECO:0000313" key="2">
    <source>
        <dbReference type="EMBL" id="BBM52204.1"/>
    </source>
</evidence>
<dbReference type="STRING" id="1122173.GCA_000482505_00110"/>
<dbReference type="AlphaFoldDB" id="A0A510KKN8"/>
<accession>A0A510KKN8</accession>
<dbReference type="PANTHER" id="PTHR34825:SF1">
    <property type="entry name" value="AAA-ATPASE-LIKE DOMAIN-CONTAINING PROTEIN"/>
    <property type="match status" value="1"/>
</dbReference>
<sequence>MKYLKGKVIKNKRGWLNRGKKENRKFSEMEVNDVKVLKTSSDSFKNRIEDDALFIDKTLLIHEIIRKKEEAQIFTRPRRFGKTTNLSMLECFFDITKKDENRKLFNGLKIENTESMEYFGKYPVVKLTFKDVKQTNAQGSFSYVRELIVNVYDEHRYLFDNLDESGKEYFLDILNRNKEVDLGVSLLNLMKFLSNYHNEKVVILIDEYDTPLITAYVKGYYDEVIDFYRVLYSSVLKNNKYLKFGIITGINRVSKEGLFSGLNNVRINSVLSDEFTEYFGFTEDEVKKTLKEYELEKNFENVRFWYNGYSFGGQRIYNPWSFTKYLDEKRLKAYWVNSGGDDEIRKLLAEVAGQEMFDDFEKLLLNKTISVKINENVKFKNLKTMEQLWNLLLNAGYLTAEEEGFEGKYKLRIPNYEIASYFRDLFIDEYLNEKPNFSNVLEALVYGDLEMFEKELRENVLNSVSFMENYKESFYQGYFTGLFSGLRGYYYVKGNQESGHGRFNLYLEPKDKKGYGYIIELKVSKRLKDTQREAEEAVEQIKRMEYFQELVSRDVERIDLIGIAFYKKKFKMVKEKVR</sequence>
<reference evidence="2 3" key="1">
    <citation type="submission" date="2019-07" db="EMBL/GenBank/DDBJ databases">
        <title>Complete Genome Sequence of Leptotrichia trevisanii Strain JMUB3935.</title>
        <authorList>
            <person name="Watanabe S."/>
            <person name="Cui L."/>
        </authorList>
    </citation>
    <scope>NUCLEOTIDE SEQUENCE [LARGE SCALE GENOMIC DNA]</scope>
    <source>
        <strain evidence="2 3">JMUB3935</strain>
    </source>
</reference>
<dbReference type="PANTHER" id="PTHR34825">
    <property type="entry name" value="CONSERVED PROTEIN, WITH A WEAK D-GALACTARATE DEHYDRATASE/ALTRONATE HYDROLASE DOMAIN"/>
    <property type="match status" value="1"/>
</dbReference>
<dbReference type="Pfam" id="PF09820">
    <property type="entry name" value="AAA-ATPase_like"/>
    <property type="match status" value="1"/>
</dbReference>